<organism evidence="5 6">
    <name type="scientific">Kalanchoe marnieriana polerovirus</name>
    <dbReference type="NCBI Taxonomy" id="2885086"/>
    <lineage>
        <taxon>Viruses</taxon>
        <taxon>Riboviria</taxon>
        <taxon>Orthornavirae</taxon>
        <taxon>Pisuviricota</taxon>
        <taxon>Pisoniviricetes</taxon>
        <taxon>Sobelivirales</taxon>
        <taxon>Solemoviridae</taxon>
        <taxon>Polerovirus</taxon>
        <taxon>Polerovirus KMPV</taxon>
    </lineage>
</organism>
<dbReference type="EMBL" id="BK059371">
    <property type="protein sequence ID" value="DAZ87604.1"/>
    <property type="molecule type" value="Genomic_RNA"/>
</dbReference>
<keyword evidence="1" id="KW-0941">Suppressor of RNA silencing</keyword>
<evidence type="ECO:0000313" key="6">
    <source>
        <dbReference type="Proteomes" id="UP001246859"/>
    </source>
</evidence>
<keyword evidence="4" id="KW-0899">Viral immunoevasion</keyword>
<accession>A0AAD2KQ89</accession>
<keyword evidence="6" id="KW-1185">Reference proteome</keyword>
<reference evidence="5" key="1">
    <citation type="journal article" date="2022" name="Virus Genes">
        <title>Exploration of plant transcriptomes reveals five putative novel poleroviruses and an enamovirus.</title>
        <authorList>
            <person name="Kavi Sidharthan V."/>
            <person name="Nagendran K."/>
            <person name="Baranwal V.K."/>
        </authorList>
    </citation>
    <scope>NUCLEOTIDE SEQUENCE</scope>
    <source>
        <strain evidence="5">Kal mar</strain>
    </source>
</reference>
<evidence type="ECO:0000256" key="1">
    <source>
        <dbReference type="ARBA" id="ARBA00022463"/>
    </source>
</evidence>
<gene>
    <name evidence="5" type="primary">ORF0</name>
</gene>
<dbReference type="InterPro" id="IPR006755">
    <property type="entry name" value="Virus_P0"/>
</dbReference>
<sequence>MQFLANKEFSSLQVTQTRSLSSLEARLISANFLANLPSFIYEINKQNANFDIRVFVRSVLFQLPYLLRGSFHENRLRSWDGLVPNLTELQLGEVVGYFPKTGSAHDLHVPTTKTHLRELIQRNKLSFLAENLCRHPEVLFGRPESFKQFLGVYCNHIEGNRSRSDRLHLVVASVCLELAHMGELIMDLVVSGEFYHARLLSRIAVCVNKIYGESGALCVWRIAGADFKILLETPEDYLSDSILQTQLRL</sequence>
<protein>
    <submittedName>
        <fullName evidence="5">P0 protein</fullName>
    </submittedName>
</protein>
<dbReference type="GO" id="GO:0016032">
    <property type="term" value="P:viral process"/>
    <property type="evidence" value="ECO:0007669"/>
    <property type="project" value="InterPro"/>
</dbReference>
<dbReference type="GO" id="GO:0052170">
    <property type="term" value="P:symbiont-mediated suppression of host innate immune response"/>
    <property type="evidence" value="ECO:0007669"/>
    <property type="project" value="UniProtKB-KW"/>
</dbReference>
<proteinExistence type="predicted"/>
<dbReference type="Proteomes" id="UP001246859">
    <property type="component" value="Segment"/>
</dbReference>
<keyword evidence="2" id="KW-0945">Host-virus interaction</keyword>
<keyword evidence="3" id="KW-1090">Inhibition of host innate immune response by virus</keyword>
<evidence type="ECO:0000256" key="2">
    <source>
        <dbReference type="ARBA" id="ARBA00022581"/>
    </source>
</evidence>
<dbReference type="Pfam" id="PF04662">
    <property type="entry name" value="Luteo_PO"/>
    <property type="match status" value="1"/>
</dbReference>
<name>A0AAD2KQ89_9VIRU</name>
<evidence type="ECO:0000256" key="4">
    <source>
        <dbReference type="ARBA" id="ARBA00023280"/>
    </source>
</evidence>
<evidence type="ECO:0000256" key="3">
    <source>
        <dbReference type="ARBA" id="ARBA00022632"/>
    </source>
</evidence>
<evidence type="ECO:0000313" key="5">
    <source>
        <dbReference type="EMBL" id="DAZ87604.1"/>
    </source>
</evidence>